<keyword evidence="2" id="KW-0812">Transmembrane</keyword>
<accession>A0A9Q0QNW5</accession>
<comment type="caution">
    <text evidence="3">The sequence shown here is derived from an EMBL/GenBank/DDBJ whole genome shotgun (WGS) entry which is preliminary data.</text>
</comment>
<feature type="coiled-coil region" evidence="1">
    <location>
        <begin position="134"/>
        <end position="196"/>
    </location>
</feature>
<sequence>MMNPSCPTRRWILDFNEMHNSKGTQEKRIRGFNHGNLFSQQSVPRGFHDKEWIQKSSVAKEEKDMVMGLVLPQERSYLDLMQNCDLPPPVKIFSGTETTTLISTKIRTKQDDGVLPMGPGSFQYDEKLDLLKALQLSKKRAREAEKKAMQMKEERDRLSNALLEESLQLFAHRQWVRLLELELVLLRSQKQESQQQQLCHECNYTPKRRKIQAKKEEEMGGWTPWLMALALCLGFAGLRVLFGCRNLL</sequence>
<dbReference type="AlphaFoldDB" id="A0A9Q0QNW5"/>
<dbReference type="EMBL" id="JAMYWD010000007">
    <property type="protein sequence ID" value="KAJ4966480.1"/>
    <property type="molecule type" value="Genomic_DNA"/>
</dbReference>
<keyword evidence="2" id="KW-0472">Membrane</keyword>
<dbReference type="OrthoDB" id="1673621at2759"/>
<evidence type="ECO:0000313" key="4">
    <source>
        <dbReference type="Proteomes" id="UP001141806"/>
    </source>
</evidence>
<proteinExistence type="predicted"/>
<keyword evidence="4" id="KW-1185">Reference proteome</keyword>
<evidence type="ECO:0000256" key="1">
    <source>
        <dbReference type="SAM" id="Coils"/>
    </source>
</evidence>
<dbReference type="Proteomes" id="UP001141806">
    <property type="component" value="Unassembled WGS sequence"/>
</dbReference>
<evidence type="ECO:0000256" key="2">
    <source>
        <dbReference type="SAM" id="Phobius"/>
    </source>
</evidence>
<reference evidence="3" key="1">
    <citation type="journal article" date="2023" name="Plant J.">
        <title>The genome of the king protea, Protea cynaroides.</title>
        <authorList>
            <person name="Chang J."/>
            <person name="Duong T.A."/>
            <person name="Schoeman C."/>
            <person name="Ma X."/>
            <person name="Roodt D."/>
            <person name="Barker N."/>
            <person name="Li Z."/>
            <person name="Van de Peer Y."/>
            <person name="Mizrachi E."/>
        </authorList>
    </citation>
    <scope>NUCLEOTIDE SEQUENCE</scope>
    <source>
        <tissue evidence="3">Young leaves</tissue>
    </source>
</reference>
<organism evidence="3 4">
    <name type="scientific">Protea cynaroides</name>
    <dbReference type="NCBI Taxonomy" id="273540"/>
    <lineage>
        <taxon>Eukaryota</taxon>
        <taxon>Viridiplantae</taxon>
        <taxon>Streptophyta</taxon>
        <taxon>Embryophyta</taxon>
        <taxon>Tracheophyta</taxon>
        <taxon>Spermatophyta</taxon>
        <taxon>Magnoliopsida</taxon>
        <taxon>Proteales</taxon>
        <taxon>Proteaceae</taxon>
        <taxon>Protea</taxon>
    </lineage>
</organism>
<name>A0A9Q0QNW5_9MAGN</name>
<keyword evidence="1" id="KW-0175">Coiled coil</keyword>
<keyword evidence="2" id="KW-1133">Transmembrane helix</keyword>
<dbReference type="PANTHER" id="PTHR33868">
    <property type="entry name" value="EXPRESSED PROTEIN"/>
    <property type="match status" value="1"/>
</dbReference>
<dbReference type="PANTHER" id="PTHR33868:SF10">
    <property type="entry name" value="OS08G0483100 PROTEIN"/>
    <property type="match status" value="1"/>
</dbReference>
<gene>
    <name evidence="3" type="ORF">NE237_018329</name>
</gene>
<protein>
    <submittedName>
        <fullName evidence="3">Uncharacterized protein</fullName>
    </submittedName>
</protein>
<feature type="transmembrane region" description="Helical" evidence="2">
    <location>
        <begin position="222"/>
        <end position="242"/>
    </location>
</feature>
<evidence type="ECO:0000313" key="3">
    <source>
        <dbReference type="EMBL" id="KAJ4966480.1"/>
    </source>
</evidence>